<dbReference type="RefSeq" id="WP_025637825.1">
    <property type="nucleotide sequence ID" value="NZ_CP099934.1"/>
</dbReference>
<name>A0A7Y0S804_VIBPH</name>
<proteinExistence type="predicted"/>
<protein>
    <submittedName>
        <fullName evidence="1">Uncharacterized protein</fullName>
    </submittedName>
</protein>
<dbReference type="GeneID" id="50535147"/>
<organism evidence="1 2">
    <name type="scientific">Vibrio parahaemolyticus</name>
    <dbReference type="NCBI Taxonomy" id="670"/>
    <lineage>
        <taxon>Bacteria</taxon>
        <taxon>Pseudomonadati</taxon>
        <taxon>Pseudomonadota</taxon>
        <taxon>Gammaproteobacteria</taxon>
        <taxon>Vibrionales</taxon>
        <taxon>Vibrionaceae</taxon>
        <taxon>Vibrio</taxon>
    </lineage>
</organism>
<dbReference type="EMBL" id="JABCLD010001917">
    <property type="protein sequence ID" value="NMU28057.1"/>
    <property type="molecule type" value="Genomic_DNA"/>
</dbReference>
<sequence length="72" mass="7935">MKLKETLTSLKAAREKCVNTVDKGTLDKIDGAIRQLESLEKVESKPNKMQWLAGAVRVLTLLKLLVGDIDLG</sequence>
<dbReference type="Proteomes" id="UP000555836">
    <property type="component" value="Unassembled WGS sequence"/>
</dbReference>
<evidence type="ECO:0000313" key="2">
    <source>
        <dbReference type="Proteomes" id="UP000555836"/>
    </source>
</evidence>
<comment type="caution">
    <text evidence="1">The sequence shown here is derived from an EMBL/GenBank/DDBJ whole genome shotgun (WGS) entry which is preliminary data.</text>
</comment>
<reference evidence="1 2" key="1">
    <citation type="submission" date="2020-04" db="EMBL/GenBank/DDBJ databases">
        <title>Whole-genome sequencing of Vibrio spp. from China reveals different genetic environments of blaCTX-M-14 among diverse lineages.</title>
        <authorList>
            <person name="Zheng Z."/>
            <person name="Ye L."/>
            <person name="Chen S."/>
        </authorList>
    </citation>
    <scope>NUCLEOTIDE SEQUENCE [LARGE SCALE GENOMIC DNA]</scope>
    <source>
        <strain evidence="1 2">Vb0574</strain>
    </source>
</reference>
<evidence type="ECO:0000313" key="1">
    <source>
        <dbReference type="EMBL" id="NMU28057.1"/>
    </source>
</evidence>
<gene>
    <name evidence="1" type="ORF">HKB21_20830</name>
</gene>
<accession>A0A7Y0S804</accession>
<dbReference type="AlphaFoldDB" id="A0A7Y0S804"/>